<accession>A0ABR3NMY2</accession>
<feature type="region of interest" description="Disordered" evidence="1">
    <location>
        <begin position="43"/>
        <end position="63"/>
    </location>
</feature>
<dbReference type="Proteomes" id="UP001558613">
    <property type="component" value="Unassembled WGS sequence"/>
</dbReference>
<organism evidence="2 3">
    <name type="scientific">Cirrhinus molitorella</name>
    <name type="common">mud carp</name>
    <dbReference type="NCBI Taxonomy" id="172907"/>
    <lineage>
        <taxon>Eukaryota</taxon>
        <taxon>Metazoa</taxon>
        <taxon>Chordata</taxon>
        <taxon>Craniata</taxon>
        <taxon>Vertebrata</taxon>
        <taxon>Euteleostomi</taxon>
        <taxon>Actinopterygii</taxon>
        <taxon>Neopterygii</taxon>
        <taxon>Teleostei</taxon>
        <taxon>Ostariophysi</taxon>
        <taxon>Cypriniformes</taxon>
        <taxon>Cyprinidae</taxon>
        <taxon>Labeoninae</taxon>
        <taxon>Labeonini</taxon>
        <taxon>Cirrhinus</taxon>
    </lineage>
</organism>
<name>A0ABR3NMY2_9TELE</name>
<comment type="caution">
    <text evidence="2">The sequence shown here is derived from an EMBL/GenBank/DDBJ whole genome shotgun (WGS) entry which is preliminary data.</text>
</comment>
<sequence>MSPQAGSVRVSHGEVWKPTGAMEIQPYVAAVAALRERQGVPGGVLNPQSRVMEPSQPHSLGAGLWSSGARVMVTRKMVSEPVTIATPGSQSVLPFHPVWERMMEGEH</sequence>
<keyword evidence="3" id="KW-1185">Reference proteome</keyword>
<evidence type="ECO:0000313" key="2">
    <source>
        <dbReference type="EMBL" id="KAL1278112.1"/>
    </source>
</evidence>
<gene>
    <name evidence="2" type="ORF">QQF64_024785</name>
</gene>
<proteinExistence type="predicted"/>
<dbReference type="EMBL" id="JAYMGO010000003">
    <property type="protein sequence ID" value="KAL1278112.1"/>
    <property type="molecule type" value="Genomic_DNA"/>
</dbReference>
<reference evidence="2 3" key="1">
    <citation type="submission" date="2023-09" db="EMBL/GenBank/DDBJ databases">
        <authorList>
            <person name="Wang M."/>
        </authorList>
    </citation>
    <scope>NUCLEOTIDE SEQUENCE [LARGE SCALE GENOMIC DNA]</scope>
    <source>
        <strain evidence="2">GT-2023</strain>
        <tissue evidence="2">Liver</tissue>
    </source>
</reference>
<protein>
    <submittedName>
        <fullName evidence="2">Uncharacterized protein</fullName>
    </submittedName>
</protein>
<evidence type="ECO:0000313" key="3">
    <source>
        <dbReference type="Proteomes" id="UP001558613"/>
    </source>
</evidence>
<evidence type="ECO:0000256" key="1">
    <source>
        <dbReference type="SAM" id="MobiDB-lite"/>
    </source>
</evidence>